<dbReference type="PRINTS" id="PR00332">
    <property type="entry name" value="HISTRIAD"/>
</dbReference>
<dbReference type="AlphaFoldDB" id="A0A0F9VSD0"/>
<dbReference type="PROSITE" id="PS51084">
    <property type="entry name" value="HIT_2"/>
    <property type="match status" value="1"/>
</dbReference>
<organism evidence="2">
    <name type="scientific">marine sediment metagenome</name>
    <dbReference type="NCBI Taxonomy" id="412755"/>
    <lineage>
        <taxon>unclassified sequences</taxon>
        <taxon>metagenomes</taxon>
        <taxon>ecological metagenomes</taxon>
    </lineage>
</organism>
<dbReference type="InterPro" id="IPR001310">
    <property type="entry name" value="Histidine_triad_HIT"/>
</dbReference>
<dbReference type="EMBL" id="LAZR01000029">
    <property type="protein sequence ID" value="KKO02813.1"/>
    <property type="molecule type" value="Genomic_DNA"/>
</dbReference>
<reference evidence="2" key="1">
    <citation type="journal article" date="2015" name="Nature">
        <title>Complex archaea that bridge the gap between prokaryotes and eukaryotes.</title>
        <authorList>
            <person name="Spang A."/>
            <person name="Saw J.H."/>
            <person name="Jorgensen S.L."/>
            <person name="Zaremba-Niedzwiedzka K."/>
            <person name="Martijn J."/>
            <person name="Lind A.E."/>
            <person name="van Eijk R."/>
            <person name="Schleper C."/>
            <person name="Guy L."/>
            <person name="Ettema T.J."/>
        </authorList>
    </citation>
    <scope>NUCLEOTIDE SEQUENCE</scope>
</reference>
<proteinExistence type="predicted"/>
<name>A0A0F9VSD0_9ZZZZ</name>
<dbReference type="PANTHER" id="PTHR46648:SF1">
    <property type="entry name" value="ADENOSINE 5'-MONOPHOSPHORAMIDASE HNT1"/>
    <property type="match status" value="1"/>
</dbReference>
<accession>A0A0F9VSD0</accession>
<sequence>MRCLFCNIIKGQKEAFKVWENRDFILFLDVKPINPGHVILITKKYIRDVFSVPEPLYGRMFQTVKRIARVLKKLTSAKRIGLAIEGFGAPHVHIHLVPVNKGNELNPLRARKVAEKKLRSMQSEFASRFKRLK</sequence>
<evidence type="ECO:0000313" key="2">
    <source>
        <dbReference type="EMBL" id="KKO02813.1"/>
    </source>
</evidence>
<evidence type="ECO:0000259" key="1">
    <source>
        <dbReference type="PROSITE" id="PS51084"/>
    </source>
</evidence>
<comment type="caution">
    <text evidence="2">The sequence shown here is derived from an EMBL/GenBank/DDBJ whole genome shotgun (WGS) entry which is preliminary data.</text>
</comment>
<dbReference type="GO" id="GO:0009117">
    <property type="term" value="P:nucleotide metabolic process"/>
    <property type="evidence" value="ECO:0007669"/>
    <property type="project" value="TreeGrafter"/>
</dbReference>
<dbReference type="SUPFAM" id="SSF54197">
    <property type="entry name" value="HIT-like"/>
    <property type="match status" value="1"/>
</dbReference>
<dbReference type="Gene3D" id="3.30.428.10">
    <property type="entry name" value="HIT-like"/>
    <property type="match status" value="1"/>
</dbReference>
<dbReference type="InterPro" id="IPR011146">
    <property type="entry name" value="HIT-like"/>
</dbReference>
<dbReference type="InterPro" id="IPR036265">
    <property type="entry name" value="HIT-like_sf"/>
</dbReference>
<dbReference type="GO" id="GO:0003824">
    <property type="term" value="F:catalytic activity"/>
    <property type="evidence" value="ECO:0007669"/>
    <property type="project" value="InterPro"/>
</dbReference>
<feature type="domain" description="HIT" evidence="1">
    <location>
        <begin position="4"/>
        <end position="106"/>
    </location>
</feature>
<protein>
    <recommendedName>
        <fullName evidence="1">HIT domain-containing protein</fullName>
    </recommendedName>
</protein>
<dbReference type="PANTHER" id="PTHR46648">
    <property type="entry name" value="HIT FAMILY PROTEIN 1"/>
    <property type="match status" value="1"/>
</dbReference>
<dbReference type="Pfam" id="PF01230">
    <property type="entry name" value="HIT"/>
    <property type="match status" value="1"/>
</dbReference>
<gene>
    <name evidence="2" type="ORF">LCGC14_0102630</name>
</gene>